<dbReference type="AlphaFoldDB" id="A0ABD0N7Y6"/>
<feature type="region of interest" description="Disordered" evidence="1">
    <location>
        <begin position="38"/>
        <end position="146"/>
    </location>
</feature>
<reference evidence="2 3" key="1">
    <citation type="submission" date="2024-05" db="EMBL/GenBank/DDBJ databases">
        <title>Genome sequencing and assembly of Indian major carp, Cirrhinus mrigala (Hamilton, 1822).</title>
        <authorList>
            <person name="Mohindra V."/>
            <person name="Chowdhury L.M."/>
            <person name="Lal K."/>
            <person name="Jena J.K."/>
        </authorList>
    </citation>
    <scope>NUCLEOTIDE SEQUENCE [LARGE SCALE GENOMIC DNA]</scope>
    <source>
        <strain evidence="2">CM1030</strain>
        <tissue evidence="2">Blood</tissue>
    </source>
</reference>
<protein>
    <submittedName>
        <fullName evidence="2">Uncharacterized protein</fullName>
    </submittedName>
</protein>
<evidence type="ECO:0000313" key="2">
    <source>
        <dbReference type="EMBL" id="KAL0157051.1"/>
    </source>
</evidence>
<dbReference type="EMBL" id="JAMKFB020000024">
    <property type="protein sequence ID" value="KAL0157051.1"/>
    <property type="molecule type" value="Genomic_DNA"/>
</dbReference>
<proteinExistence type="predicted"/>
<name>A0ABD0N7Y6_CIRMR</name>
<feature type="compositionally biased region" description="Pro residues" evidence="1">
    <location>
        <begin position="64"/>
        <end position="112"/>
    </location>
</feature>
<comment type="caution">
    <text evidence="2">The sequence shown here is derived from an EMBL/GenBank/DDBJ whole genome shotgun (WGS) entry which is preliminary data.</text>
</comment>
<feature type="compositionally biased region" description="Polar residues" evidence="1">
    <location>
        <begin position="38"/>
        <end position="50"/>
    </location>
</feature>
<keyword evidence="3" id="KW-1185">Reference proteome</keyword>
<sequence length="146" mass="15623">PKAPNSQLTQEQLAVLLNLLQSKSAPVVSAQFAQTMGSKMNPETLQQLTQALPPGPLESERPPEPPPPPKVSKPPQPPPSGGGAPRTPPMPKPPSPPTPQQPRPQPRKPPSPCSSLNCSKSSKERVESQMQQVHLSPHLSPALYLQ</sequence>
<accession>A0ABD0N7Y6</accession>
<dbReference type="Proteomes" id="UP001529510">
    <property type="component" value="Unassembled WGS sequence"/>
</dbReference>
<feature type="non-terminal residue" evidence="2">
    <location>
        <position position="146"/>
    </location>
</feature>
<organism evidence="2 3">
    <name type="scientific">Cirrhinus mrigala</name>
    <name type="common">Mrigala</name>
    <dbReference type="NCBI Taxonomy" id="683832"/>
    <lineage>
        <taxon>Eukaryota</taxon>
        <taxon>Metazoa</taxon>
        <taxon>Chordata</taxon>
        <taxon>Craniata</taxon>
        <taxon>Vertebrata</taxon>
        <taxon>Euteleostomi</taxon>
        <taxon>Actinopterygii</taxon>
        <taxon>Neopterygii</taxon>
        <taxon>Teleostei</taxon>
        <taxon>Ostariophysi</taxon>
        <taxon>Cypriniformes</taxon>
        <taxon>Cyprinidae</taxon>
        <taxon>Labeoninae</taxon>
        <taxon>Labeonini</taxon>
        <taxon>Cirrhinus</taxon>
    </lineage>
</organism>
<gene>
    <name evidence="2" type="ORF">M9458_048297</name>
</gene>
<feature type="non-terminal residue" evidence="2">
    <location>
        <position position="1"/>
    </location>
</feature>
<evidence type="ECO:0000256" key="1">
    <source>
        <dbReference type="SAM" id="MobiDB-lite"/>
    </source>
</evidence>
<evidence type="ECO:0000313" key="3">
    <source>
        <dbReference type="Proteomes" id="UP001529510"/>
    </source>
</evidence>